<dbReference type="GO" id="GO:0032259">
    <property type="term" value="P:methylation"/>
    <property type="evidence" value="ECO:0007669"/>
    <property type="project" value="UniProtKB-KW"/>
</dbReference>
<keyword evidence="2 6" id="KW-0489">Methyltransferase</keyword>
<reference evidence="6" key="1">
    <citation type="submission" date="2022-12" db="EMBL/GenBank/DDBJ databases">
        <authorList>
            <person name="Ruckert C."/>
            <person name="Busche T."/>
            <person name="Kalinowski J."/>
            <person name="Wittmann C."/>
        </authorList>
    </citation>
    <scope>NUCLEOTIDE SEQUENCE</scope>
    <source>
        <strain evidence="6">DSM 40467</strain>
    </source>
</reference>
<organism evidence="6 7">
    <name type="scientific">Streptomyces cinnabarinus</name>
    <dbReference type="NCBI Taxonomy" id="67287"/>
    <lineage>
        <taxon>Bacteria</taxon>
        <taxon>Bacillati</taxon>
        <taxon>Actinomycetota</taxon>
        <taxon>Actinomycetes</taxon>
        <taxon>Kitasatosporales</taxon>
        <taxon>Streptomycetaceae</taxon>
        <taxon>Streptomyces</taxon>
    </lineage>
</organism>
<evidence type="ECO:0000313" key="7">
    <source>
        <dbReference type="Proteomes" id="UP001164439"/>
    </source>
</evidence>
<keyword evidence="7" id="KW-1185">Reference proteome</keyword>
<keyword evidence="3" id="KW-0808">Transferase</keyword>
<dbReference type="InterPro" id="IPR046816">
    <property type="entry name" value="MmeI_Mtase"/>
</dbReference>
<dbReference type="Pfam" id="PF20473">
    <property type="entry name" value="MmeI_Mtase"/>
    <property type="match status" value="1"/>
</dbReference>
<dbReference type="InterPro" id="IPR050953">
    <property type="entry name" value="N4_N6_ade-DNA_methylase"/>
</dbReference>
<dbReference type="Gene3D" id="3.40.50.150">
    <property type="entry name" value="Vaccinia Virus protein VP39"/>
    <property type="match status" value="1"/>
</dbReference>
<comment type="catalytic activity">
    <reaction evidence="4">
        <text>a 2'-deoxyadenosine in DNA + S-adenosyl-L-methionine = an N(6)-methyl-2'-deoxyadenosine in DNA + S-adenosyl-L-homocysteine + H(+)</text>
        <dbReference type="Rhea" id="RHEA:15197"/>
        <dbReference type="Rhea" id="RHEA-COMP:12418"/>
        <dbReference type="Rhea" id="RHEA-COMP:12419"/>
        <dbReference type="ChEBI" id="CHEBI:15378"/>
        <dbReference type="ChEBI" id="CHEBI:57856"/>
        <dbReference type="ChEBI" id="CHEBI:59789"/>
        <dbReference type="ChEBI" id="CHEBI:90615"/>
        <dbReference type="ChEBI" id="CHEBI:90616"/>
        <dbReference type="EC" id="2.1.1.72"/>
    </reaction>
</comment>
<dbReference type="GO" id="GO:0008168">
    <property type="term" value="F:methyltransferase activity"/>
    <property type="evidence" value="ECO:0007669"/>
    <property type="project" value="UniProtKB-KW"/>
</dbReference>
<evidence type="ECO:0000256" key="4">
    <source>
        <dbReference type="ARBA" id="ARBA00047942"/>
    </source>
</evidence>
<dbReference type="InterPro" id="IPR029063">
    <property type="entry name" value="SAM-dependent_MTases_sf"/>
</dbReference>
<evidence type="ECO:0000256" key="1">
    <source>
        <dbReference type="ARBA" id="ARBA00011900"/>
    </source>
</evidence>
<feature type="domain" description="MmeI-like DNA-methyltransferase" evidence="5">
    <location>
        <begin position="119"/>
        <end position="242"/>
    </location>
</feature>
<dbReference type="EMBL" id="CP114413">
    <property type="protein sequence ID" value="WAZ20207.1"/>
    <property type="molecule type" value="Genomic_DNA"/>
</dbReference>
<name>A0ABY7K6T9_9ACTN</name>
<proteinExistence type="predicted"/>
<dbReference type="SUPFAM" id="SSF53335">
    <property type="entry name" value="S-adenosyl-L-methionine-dependent methyltransferases"/>
    <property type="match status" value="1"/>
</dbReference>
<dbReference type="Proteomes" id="UP001164439">
    <property type="component" value="Chromosome"/>
</dbReference>
<dbReference type="PANTHER" id="PTHR33841">
    <property type="entry name" value="DNA METHYLTRANSFERASE YEEA-RELATED"/>
    <property type="match status" value="1"/>
</dbReference>
<dbReference type="PANTHER" id="PTHR33841:SF1">
    <property type="entry name" value="DNA METHYLTRANSFERASE A"/>
    <property type="match status" value="1"/>
</dbReference>
<evidence type="ECO:0000256" key="2">
    <source>
        <dbReference type="ARBA" id="ARBA00022603"/>
    </source>
</evidence>
<sequence>MRPGVLEAIAAEAPGPGGQRQIVRLAVNAVAAARGLQPPWPVGLPDDAAERVQKLLSDFGDLGQWGAAELGALREELLRAEDRSASGAWYTPAEVAGPLTCAAFRQVADWYLDDDPADVLKVSVLDPACGGGVFLVAAARLLAALYVSRLYRTQRPAPLTVQAVMADVLKSCVYGIDTDPVAVDLAKSACWLETSGFTPITWLDDNIIVGNALDGDMPSTLAGRLNCERPFVIVGNPPYRDKAKGAAPWIEARRPRRAADRTPDELWRPSMDEFRMPGQGRMEYSLSNLYAFFWRWALWRVFETRMNCGAVAFLTPSAWLAGEGFSGMRAAMRRTADQILVVDLSPEGKAPPVPTRIFPGVTLPLCAAVLIRRGGPRPDDLAPAHYATVAGTREDKFRQLEQLLDGSSAGERTSGDS</sequence>
<dbReference type="EC" id="2.1.1.72" evidence="1"/>
<evidence type="ECO:0000313" key="6">
    <source>
        <dbReference type="EMBL" id="WAZ20207.1"/>
    </source>
</evidence>
<protein>
    <recommendedName>
        <fullName evidence="1">site-specific DNA-methyltransferase (adenine-specific)</fullName>
        <ecNumber evidence="1">2.1.1.72</ecNumber>
    </recommendedName>
</protein>
<evidence type="ECO:0000256" key="3">
    <source>
        <dbReference type="ARBA" id="ARBA00022679"/>
    </source>
</evidence>
<gene>
    <name evidence="6" type="ORF">STRCI_001308</name>
</gene>
<accession>A0ABY7K6T9</accession>
<dbReference type="PRINTS" id="PR00507">
    <property type="entry name" value="N12N6MTFRASE"/>
</dbReference>
<dbReference type="RefSeq" id="WP_269657895.1">
    <property type="nucleotide sequence ID" value="NZ_CP114413.1"/>
</dbReference>
<evidence type="ECO:0000259" key="5">
    <source>
        <dbReference type="Pfam" id="PF20473"/>
    </source>
</evidence>